<dbReference type="InterPro" id="IPR003347">
    <property type="entry name" value="JmjC_dom"/>
</dbReference>
<evidence type="ECO:0000256" key="5">
    <source>
        <dbReference type="ARBA" id="ARBA00038068"/>
    </source>
</evidence>
<dbReference type="GO" id="GO:0140096">
    <property type="term" value="F:catalytic activity, acting on a protein"/>
    <property type="evidence" value="ECO:0007669"/>
    <property type="project" value="UniProtKB-ARBA"/>
</dbReference>
<evidence type="ECO:0000256" key="4">
    <source>
        <dbReference type="ARBA" id="ARBA00023004"/>
    </source>
</evidence>
<dbReference type="Proteomes" id="UP000596742">
    <property type="component" value="Unassembled WGS sequence"/>
</dbReference>
<dbReference type="EMBL" id="UYJE01000484">
    <property type="protein sequence ID" value="VDH93676.1"/>
    <property type="molecule type" value="Genomic_DNA"/>
</dbReference>
<dbReference type="PANTHER" id="PTHR12480">
    <property type="entry name" value="ARGININE DEMETHYLASE AND LYSYL-HYDROXYLASE JMJD"/>
    <property type="match status" value="1"/>
</dbReference>
<organism evidence="12 13">
    <name type="scientific">Mytilus galloprovincialis</name>
    <name type="common">Mediterranean mussel</name>
    <dbReference type="NCBI Taxonomy" id="29158"/>
    <lineage>
        <taxon>Eukaryota</taxon>
        <taxon>Metazoa</taxon>
        <taxon>Spiralia</taxon>
        <taxon>Lophotrochozoa</taxon>
        <taxon>Mollusca</taxon>
        <taxon>Bivalvia</taxon>
        <taxon>Autobranchia</taxon>
        <taxon>Pteriomorphia</taxon>
        <taxon>Mytilida</taxon>
        <taxon>Mytiloidea</taxon>
        <taxon>Mytilidae</taxon>
        <taxon>Mytilinae</taxon>
        <taxon>Mytilus</taxon>
    </lineage>
</organism>
<evidence type="ECO:0000313" key="13">
    <source>
        <dbReference type="Proteomes" id="UP000596742"/>
    </source>
</evidence>
<dbReference type="OrthoDB" id="203487at2759"/>
<dbReference type="GO" id="GO:0045905">
    <property type="term" value="P:positive regulation of translational termination"/>
    <property type="evidence" value="ECO:0007669"/>
    <property type="project" value="TreeGrafter"/>
</dbReference>
<reference evidence="12" key="1">
    <citation type="submission" date="2018-11" db="EMBL/GenBank/DDBJ databases">
        <authorList>
            <person name="Alioto T."/>
            <person name="Alioto T."/>
        </authorList>
    </citation>
    <scope>NUCLEOTIDE SEQUENCE</scope>
</reference>
<comment type="caution">
    <text evidence="12">The sequence shown here is derived from an EMBL/GenBank/DDBJ whole genome shotgun (WGS) entry which is preliminary data.</text>
</comment>
<proteinExistence type="inferred from homology"/>
<keyword evidence="4" id="KW-0408">Iron</keyword>
<dbReference type="Gene3D" id="2.60.120.650">
    <property type="entry name" value="Cupin"/>
    <property type="match status" value="1"/>
</dbReference>
<dbReference type="SMART" id="SM00558">
    <property type="entry name" value="JmjC"/>
    <property type="match status" value="1"/>
</dbReference>
<dbReference type="GO" id="GO:0046872">
    <property type="term" value="F:metal ion binding"/>
    <property type="evidence" value="ECO:0007669"/>
    <property type="project" value="UniProtKB-KW"/>
</dbReference>
<name>A0A8B6BP54_MYTGA</name>
<feature type="domain" description="JmjC" evidence="11">
    <location>
        <begin position="132"/>
        <end position="293"/>
    </location>
</feature>
<evidence type="ECO:0000256" key="9">
    <source>
        <dbReference type="ARBA" id="ARBA00080747"/>
    </source>
</evidence>
<accession>A0A8B6BP54</accession>
<evidence type="ECO:0000256" key="7">
    <source>
        <dbReference type="ARBA" id="ARBA00067203"/>
    </source>
</evidence>
<protein>
    <recommendedName>
        <fullName evidence="7">2-oxoglutarate and iron-dependent oxygenase JMJD4</fullName>
    </recommendedName>
    <alternativeName>
        <fullName evidence="8">JmjC domain-containing protein 4</fullName>
    </alternativeName>
    <alternativeName>
        <fullName evidence="10">Jumonji domain-containing protein 4</fullName>
    </alternativeName>
    <alternativeName>
        <fullName evidence="9">Lysyl-hydroxylase JMJD4</fullName>
    </alternativeName>
</protein>
<dbReference type="SUPFAM" id="SSF51197">
    <property type="entry name" value="Clavaminate synthase-like"/>
    <property type="match status" value="1"/>
</dbReference>
<comment type="catalytic activity">
    <reaction evidence="6">
        <text>L-lysyl-[protein] + 2-oxoglutarate + O2 = 4-hydroxy-L-lysyl-[protein] + succinate + CO2</text>
        <dbReference type="Rhea" id="RHEA:57156"/>
        <dbReference type="Rhea" id="RHEA-COMP:9752"/>
        <dbReference type="Rhea" id="RHEA-COMP:15084"/>
        <dbReference type="ChEBI" id="CHEBI:15379"/>
        <dbReference type="ChEBI" id="CHEBI:16526"/>
        <dbReference type="ChEBI" id="CHEBI:16810"/>
        <dbReference type="ChEBI" id="CHEBI:29969"/>
        <dbReference type="ChEBI" id="CHEBI:30031"/>
        <dbReference type="ChEBI" id="CHEBI:141495"/>
    </reaction>
</comment>
<dbReference type="Pfam" id="PF13621">
    <property type="entry name" value="Cupin_8"/>
    <property type="match status" value="1"/>
</dbReference>
<dbReference type="InterPro" id="IPR041667">
    <property type="entry name" value="Cupin_8"/>
</dbReference>
<dbReference type="GO" id="GO:0005634">
    <property type="term" value="C:nucleus"/>
    <property type="evidence" value="ECO:0007669"/>
    <property type="project" value="TreeGrafter"/>
</dbReference>
<keyword evidence="13" id="KW-1185">Reference proteome</keyword>
<evidence type="ECO:0000256" key="2">
    <source>
        <dbReference type="ARBA" id="ARBA00022723"/>
    </source>
</evidence>
<gene>
    <name evidence="12" type="ORF">MGAL_10B090443</name>
</gene>
<dbReference type="AlphaFoldDB" id="A0A8B6BP54"/>
<dbReference type="GO" id="GO:0005737">
    <property type="term" value="C:cytoplasm"/>
    <property type="evidence" value="ECO:0007669"/>
    <property type="project" value="TreeGrafter"/>
</dbReference>
<dbReference type="GO" id="GO:0043565">
    <property type="term" value="F:sequence-specific DNA binding"/>
    <property type="evidence" value="ECO:0007669"/>
    <property type="project" value="TreeGrafter"/>
</dbReference>
<evidence type="ECO:0000256" key="8">
    <source>
        <dbReference type="ARBA" id="ARBA00078704"/>
    </source>
</evidence>
<dbReference type="PROSITE" id="PS51184">
    <property type="entry name" value="JMJC"/>
    <property type="match status" value="1"/>
</dbReference>
<keyword evidence="2" id="KW-0479">Metal-binding</keyword>
<comment type="similarity">
    <text evidence="5">Belongs to the JMJD6 family.</text>
</comment>
<sequence>MIPYKDEEIVQLRNNNTELKQIPKIEEKQTYHDFFLNYLLPNYPCILSSDFTKHWQSRKEWCLSDGSPDFEFLQVRFGNACVPVANCKEEKYGSHPKSEMTIHNFMSYWEKYKQRGYPEDMDCLYLKDFHFIREFPDYKAYETPEYFTSDWMNEYWDKRNEICDDYRFVYMGPKGSWTPFHADVLRSFSWSANVCGKKKWIFFPPGEEECLKDVHGQLVFDVNSEDLKNPKKYPKFTELKHRIEVTQLPGEIIFVPSGWHHQVFNLEDTISINHNWLNGCNVDISWNYLKQGFTEVEQEIQDVKDAKMEDGDWYQHCQMMLKADKGINFPEFFDFMRTIVLPRIEILKQQTKSIDRVENEHETSHMDTRLSTKGDITQTFTTPHWLNKDCIQFDINRVKYILEDMLKNEEFANYNEEVNGQHIKQIEELIGTINQSIECCDVDM</sequence>
<dbReference type="PANTHER" id="PTHR12480:SF6">
    <property type="entry name" value="2-OXOGLUTARATE AND IRON-DEPENDENT OXYGENASE JMJD4"/>
    <property type="match status" value="1"/>
</dbReference>
<evidence type="ECO:0000256" key="3">
    <source>
        <dbReference type="ARBA" id="ARBA00023002"/>
    </source>
</evidence>
<evidence type="ECO:0000256" key="1">
    <source>
        <dbReference type="ARBA" id="ARBA00001954"/>
    </source>
</evidence>
<keyword evidence="3" id="KW-0560">Oxidoreductase</keyword>
<dbReference type="FunFam" id="2.60.120.650:FF:000030">
    <property type="entry name" value="JmjC domain-containing protein 4"/>
    <property type="match status" value="1"/>
</dbReference>
<evidence type="ECO:0000259" key="11">
    <source>
        <dbReference type="PROSITE" id="PS51184"/>
    </source>
</evidence>
<dbReference type="GO" id="GO:0016706">
    <property type="term" value="F:2-oxoglutarate-dependent dioxygenase activity"/>
    <property type="evidence" value="ECO:0007669"/>
    <property type="project" value="UniProtKB-ARBA"/>
</dbReference>
<evidence type="ECO:0000313" key="12">
    <source>
        <dbReference type="EMBL" id="VDH93676.1"/>
    </source>
</evidence>
<evidence type="ECO:0000256" key="10">
    <source>
        <dbReference type="ARBA" id="ARBA00082904"/>
    </source>
</evidence>
<dbReference type="InterPro" id="IPR050910">
    <property type="entry name" value="JMJD6_ArgDemeth/LysHydrox"/>
</dbReference>
<comment type="cofactor">
    <cofactor evidence="1">
        <name>Fe(2+)</name>
        <dbReference type="ChEBI" id="CHEBI:29033"/>
    </cofactor>
</comment>
<evidence type="ECO:0000256" key="6">
    <source>
        <dbReference type="ARBA" id="ARBA00047762"/>
    </source>
</evidence>